<dbReference type="InterPro" id="IPR017926">
    <property type="entry name" value="GATASE"/>
</dbReference>
<dbReference type="Gene3D" id="3.40.50.880">
    <property type="match status" value="1"/>
</dbReference>
<name>A0A6A5XDB9_9PLEO</name>
<dbReference type="Proteomes" id="UP000799778">
    <property type="component" value="Unassembled WGS sequence"/>
</dbReference>
<dbReference type="Pfam" id="PF00117">
    <property type="entry name" value="GATase"/>
    <property type="match status" value="1"/>
</dbReference>
<dbReference type="AlphaFoldDB" id="A0A6A5XDB9"/>
<evidence type="ECO:0000313" key="2">
    <source>
        <dbReference type="EMBL" id="KAF2010901.1"/>
    </source>
</evidence>
<dbReference type="PANTHER" id="PTHR42695">
    <property type="entry name" value="GLUTAMINE AMIDOTRANSFERASE YLR126C-RELATED"/>
    <property type="match status" value="1"/>
</dbReference>
<sequence length="252" mass="28155">MVALLRIAILECDKPVDPILQQRGTYGDIFEQLFDRTASGSIKANLPEWKFSKYDVVDRQIYPSLDKIDGLLLTGSKHDSFADLPWISQLVDYVRAAFNARKPIVGICFGHQILARAMGAEVGRDSSGWEVSVDKIHLTDTGISLFGKESLTMHQMHRDVVRTVPDGFQNLGISPCCEIQGLFLPYRALSVQAHPEFDHFITTAILQKRHADGIFSDIMYEDGNTRAILKHDGAVVAKAILQLFVDAQRAQE</sequence>
<dbReference type="OrthoDB" id="92161at2759"/>
<dbReference type="PRINTS" id="PR00099">
    <property type="entry name" value="CPSGATASE"/>
</dbReference>
<dbReference type="PROSITE" id="PS51273">
    <property type="entry name" value="GATASE_TYPE_1"/>
    <property type="match status" value="1"/>
</dbReference>
<organism evidence="2 3">
    <name type="scientific">Aaosphaeria arxii CBS 175.79</name>
    <dbReference type="NCBI Taxonomy" id="1450172"/>
    <lineage>
        <taxon>Eukaryota</taxon>
        <taxon>Fungi</taxon>
        <taxon>Dikarya</taxon>
        <taxon>Ascomycota</taxon>
        <taxon>Pezizomycotina</taxon>
        <taxon>Dothideomycetes</taxon>
        <taxon>Pleosporomycetidae</taxon>
        <taxon>Pleosporales</taxon>
        <taxon>Pleosporales incertae sedis</taxon>
        <taxon>Aaosphaeria</taxon>
    </lineage>
</organism>
<dbReference type="SUPFAM" id="SSF52317">
    <property type="entry name" value="Class I glutamine amidotransferase-like"/>
    <property type="match status" value="1"/>
</dbReference>
<keyword evidence="3" id="KW-1185">Reference proteome</keyword>
<evidence type="ECO:0000313" key="3">
    <source>
        <dbReference type="Proteomes" id="UP000799778"/>
    </source>
</evidence>
<dbReference type="CDD" id="cd01741">
    <property type="entry name" value="GATase1_1"/>
    <property type="match status" value="1"/>
</dbReference>
<accession>A0A6A5XDB9</accession>
<dbReference type="InterPro" id="IPR044992">
    <property type="entry name" value="ChyE-like"/>
</dbReference>
<dbReference type="InterPro" id="IPR029062">
    <property type="entry name" value="Class_I_gatase-like"/>
</dbReference>
<keyword evidence="2" id="KW-0808">Transferase</keyword>
<dbReference type="RefSeq" id="XP_033379240.1">
    <property type="nucleotide sequence ID" value="XM_033523846.1"/>
</dbReference>
<protein>
    <submittedName>
        <fullName evidence="2">Class I glutamine amidotransferase-like protein</fullName>
    </submittedName>
</protein>
<dbReference type="GO" id="GO:0016740">
    <property type="term" value="F:transferase activity"/>
    <property type="evidence" value="ECO:0007669"/>
    <property type="project" value="UniProtKB-KW"/>
</dbReference>
<dbReference type="GO" id="GO:0005634">
    <property type="term" value="C:nucleus"/>
    <property type="evidence" value="ECO:0007669"/>
    <property type="project" value="TreeGrafter"/>
</dbReference>
<dbReference type="GeneID" id="54281243"/>
<reference evidence="2" key="1">
    <citation type="journal article" date="2020" name="Stud. Mycol.">
        <title>101 Dothideomycetes genomes: a test case for predicting lifestyles and emergence of pathogens.</title>
        <authorList>
            <person name="Haridas S."/>
            <person name="Albert R."/>
            <person name="Binder M."/>
            <person name="Bloem J."/>
            <person name="Labutti K."/>
            <person name="Salamov A."/>
            <person name="Andreopoulos B."/>
            <person name="Baker S."/>
            <person name="Barry K."/>
            <person name="Bills G."/>
            <person name="Bluhm B."/>
            <person name="Cannon C."/>
            <person name="Castanera R."/>
            <person name="Culley D."/>
            <person name="Daum C."/>
            <person name="Ezra D."/>
            <person name="Gonzalez J."/>
            <person name="Henrissat B."/>
            <person name="Kuo A."/>
            <person name="Liang C."/>
            <person name="Lipzen A."/>
            <person name="Lutzoni F."/>
            <person name="Magnuson J."/>
            <person name="Mondo S."/>
            <person name="Nolan M."/>
            <person name="Ohm R."/>
            <person name="Pangilinan J."/>
            <person name="Park H.-J."/>
            <person name="Ramirez L."/>
            <person name="Alfaro M."/>
            <person name="Sun H."/>
            <person name="Tritt A."/>
            <person name="Yoshinaga Y."/>
            <person name="Zwiers L.-H."/>
            <person name="Turgeon B."/>
            <person name="Goodwin S."/>
            <person name="Spatafora J."/>
            <person name="Crous P."/>
            <person name="Grigoriev I."/>
        </authorList>
    </citation>
    <scope>NUCLEOTIDE SEQUENCE</scope>
    <source>
        <strain evidence="2">CBS 175.79</strain>
    </source>
</reference>
<dbReference type="EMBL" id="ML978075">
    <property type="protein sequence ID" value="KAF2010901.1"/>
    <property type="molecule type" value="Genomic_DNA"/>
</dbReference>
<keyword evidence="2" id="KW-0315">Glutamine amidotransferase</keyword>
<dbReference type="GO" id="GO:0005829">
    <property type="term" value="C:cytosol"/>
    <property type="evidence" value="ECO:0007669"/>
    <property type="project" value="TreeGrafter"/>
</dbReference>
<feature type="domain" description="Glutamine amidotransferase" evidence="1">
    <location>
        <begin position="57"/>
        <end position="199"/>
    </location>
</feature>
<evidence type="ECO:0000259" key="1">
    <source>
        <dbReference type="Pfam" id="PF00117"/>
    </source>
</evidence>
<proteinExistence type="predicted"/>
<gene>
    <name evidence="2" type="ORF">BU24DRAFT_355302</name>
</gene>
<dbReference type="PANTHER" id="PTHR42695:SF5">
    <property type="entry name" value="GLUTAMINE AMIDOTRANSFERASE YLR126C-RELATED"/>
    <property type="match status" value="1"/>
</dbReference>